<evidence type="ECO:0000256" key="10">
    <source>
        <dbReference type="ARBA" id="ARBA00023285"/>
    </source>
</evidence>
<dbReference type="RefSeq" id="WP_140021288.1">
    <property type="nucleotide sequence ID" value="NZ_JACIEX010000007.1"/>
</dbReference>
<feature type="domain" description="Ribonucleotide reductase large subunit C-terminal" evidence="15">
    <location>
        <begin position="805"/>
        <end position="912"/>
    </location>
</feature>
<feature type="region of interest" description="Disordered" evidence="14">
    <location>
        <begin position="1119"/>
        <end position="1158"/>
    </location>
</feature>
<evidence type="ECO:0000256" key="12">
    <source>
        <dbReference type="ARBA" id="ARBA00047754"/>
    </source>
</evidence>
<evidence type="ECO:0000313" key="18">
    <source>
        <dbReference type="EMBL" id="MBB4094797.1"/>
    </source>
</evidence>
<evidence type="ECO:0000259" key="15">
    <source>
        <dbReference type="Pfam" id="PF02867"/>
    </source>
</evidence>
<dbReference type="InterPro" id="IPR013344">
    <property type="entry name" value="RNR_NrdJ/NrdZ"/>
</dbReference>
<dbReference type="InterPro" id="IPR013678">
    <property type="entry name" value="RNR_2_N"/>
</dbReference>
<keyword evidence="21" id="KW-1185">Reference proteome</keyword>
<dbReference type="EC" id="1.17.4.1" evidence="3 13"/>
<comment type="caution">
    <text evidence="19">The sequence shown here is derived from an EMBL/GenBank/DDBJ whole genome shotgun (WGS) entry which is preliminary data.</text>
</comment>
<keyword evidence="5 13" id="KW-0846">Cobalamin</keyword>
<name>A0A5C5CIK8_9HYPH</name>
<evidence type="ECO:0000313" key="19">
    <source>
        <dbReference type="EMBL" id="TNV11269.1"/>
    </source>
</evidence>
<evidence type="ECO:0000256" key="14">
    <source>
        <dbReference type="SAM" id="MobiDB-lite"/>
    </source>
</evidence>
<reference evidence="18 21" key="3">
    <citation type="submission" date="2020-08" db="EMBL/GenBank/DDBJ databases">
        <title>Genomic Encyclopedia of Type Strains, Phase IV (KMG-IV): sequencing the most valuable type-strain genomes for metagenomic binning, comparative biology and taxonomic classification.</title>
        <authorList>
            <person name="Goeker M."/>
        </authorList>
    </citation>
    <scope>NUCLEOTIDE SEQUENCE [LARGE SCALE GENOMIC DNA]</scope>
    <source>
        <strain evidence="18 21">DSM 23868</strain>
    </source>
</reference>
<proteinExistence type="inferred from homology"/>
<comment type="similarity">
    <text evidence="2 13">Belongs to the ribonucleoside diphosphate reductase class-2 family.</text>
</comment>
<dbReference type="GO" id="GO:0071897">
    <property type="term" value="P:DNA biosynthetic process"/>
    <property type="evidence" value="ECO:0007669"/>
    <property type="project" value="UniProtKB-KW"/>
</dbReference>
<dbReference type="PANTHER" id="PTHR43371">
    <property type="entry name" value="VITAMIN B12-DEPENDENT RIBONUCLEOTIDE REDUCTASE"/>
    <property type="match status" value="1"/>
</dbReference>
<dbReference type="SUPFAM" id="SSF75625">
    <property type="entry name" value="YebC-like"/>
    <property type="match status" value="1"/>
</dbReference>
<dbReference type="NCBIfam" id="TIGR02504">
    <property type="entry name" value="NrdJ_Z"/>
    <property type="match status" value="1"/>
</dbReference>
<reference evidence="19 20" key="1">
    <citation type="journal article" date="2011" name="Int. J. Syst. Evol. Microbiol.">
        <title>Ochrobactrum pecoris sp. nov., isolated from farm animals.</title>
        <authorList>
            <person name="Kampfer P."/>
            <person name="Huber B."/>
            <person name="Busse H.J."/>
            <person name="Scholz H.C."/>
            <person name="Tomaso H."/>
            <person name="Hotzel H."/>
            <person name="Melzer F."/>
        </authorList>
    </citation>
    <scope>NUCLEOTIDE SEQUENCE [LARGE SCALE GENOMIC DNA]</scope>
    <source>
        <strain evidence="19 20">08RB2639</strain>
    </source>
</reference>
<dbReference type="AlphaFoldDB" id="A0A5C5CIK8"/>
<feature type="domain" description="Ribonucleotide reductase class II vitamin B12-dependent N-terminal" evidence="16">
    <location>
        <begin position="22"/>
        <end position="147"/>
    </location>
</feature>
<gene>
    <name evidence="19" type="ORF">FIB18_13920</name>
    <name evidence="18" type="ORF">GGQ79_003332</name>
</gene>
<keyword evidence="6 13" id="KW-0237">DNA synthesis</keyword>
<dbReference type="InterPro" id="IPR050862">
    <property type="entry name" value="RdRp_reductase_class-2"/>
</dbReference>
<dbReference type="FunFam" id="3.20.70.20:FF:000017">
    <property type="entry name" value="Vitamin B12-dependent ribonucleotide reductase"/>
    <property type="match status" value="1"/>
</dbReference>
<keyword evidence="10 13" id="KW-0170">Cobalt</keyword>
<dbReference type="FunFam" id="3.20.70.20:FF:000016">
    <property type="entry name" value="Vitamin B12-dependent ribonucleotide reductase"/>
    <property type="match status" value="1"/>
</dbReference>
<evidence type="ECO:0000259" key="16">
    <source>
        <dbReference type="Pfam" id="PF08471"/>
    </source>
</evidence>
<reference evidence="19" key="2">
    <citation type="submission" date="2019-06" db="EMBL/GenBank/DDBJ databases">
        <authorList>
            <person name="Hu M."/>
        </authorList>
    </citation>
    <scope>NUCLEOTIDE SEQUENCE</scope>
    <source>
        <strain evidence="19">08RB2639</strain>
    </source>
</reference>
<keyword evidence="8 13" id="KW-0560">Oxidoreductase</keyword>
<comment type="cofactor">
    <cofactor evidence="1 13">
        <name>adenosylcob(III)alamin</name>
        <dbReference type="ChEBI" id="CHEBI:18408"/>
    </cofactor>
</comment>
<accession>A0A5C5CIK8</accession>
<dbReference type="Gene3D" id="3.20.70.20">
    <property type="match status" value="3"/>
</dbReference>
<evidence type="ECO:0000256" key="4">
    <source>
        <dbReference type="ARBA" id="ARBA00014409"/>
    </source>
</evidence>
<dbReference type="CDD" id="cd02888">
    <property type="entry name" value="RNR_II_dimer"/>
    <property type="match status" value="1"/>
</dbReference>
<dbReference type="InterPro" id="IPR024434">
    <property type="entry name" value="TSCPD_dom"/>
</dbReference>
<dbReference type="PRINTS" id="PR01183">
    <property type="entry name" value="RIBORDTASEM1"/>
</dbReference>
<evidence type="ECO:0000259" key="17">
    <source>
        <dbReference type="Pfam" id="PF12637"/>
    </source>
</evidence>
<evidence type="ECO:0000256" key="2">
    <source>
        <dbReference type="ARBA" id="ARBA00007405"/>
    </source>
</evidence>
<keyword evidence="9" id="KW-1015">Disulfide bond</keyword>
<evidence type="ECO:0000256" key="13">
    <source>
        <dbReference type="RuleBase" id="RU364064"/>
    </source>
</evidence>
<evidence type="ECO:0000256" key="6">
    <source>
        <dbReference type="ARBA" id="ARBA00022634"/>
    </source>
</evidence>
<dbReference type="GO" id="GO:0031419">
    <property type="term" value="F:cobalamin binding"/>
    <property type="evidence" value="ECO:0007669"/>
    <property type="project" value="UniProtKB-KW"/>
</dbReference>
<dbReference type="EMBL" id="JACIEX010000007">
    <property type="protein sequence ID" value="MBB4094797.1"/>
    <property type="molecule type" value="Genomic_DNA"/>
</dbReference>
<evidence type="ECO:0000313" key="20">
    <source>
        <dbReference type="Proteomes" id="UP000313390"/>
    </source>
</evidence>
<keyword evidence="7 13" id="KW-0547">Nucleotide-binding</keyword>
<comment type="function">
    <text evidence="11 13">Catalyzes the reduction of ribonucleotides to deoxyribonucleotides. May function to provide a pool of deoxyribonucleotide precursors for DNA repair during oxygen limitation and/or for immediate growth after restoration of oxygen.</text>
</comment>
<dbReference type="OrthoDB" id="9762933at2"/>
<dbReference type="Proteomes" id="UP000553980">
    <property type="component" value="Unassembled WGS sequence"/>
</dbReference>
<dbReference type="Pfam" id="PF02867">
    <property type="entry name" value="Ribonuc_red_lgC"/>
    <property type="match status" value="2"/>
</dbReference>
<sequence>MKIERRFTKENQSAYADIAFRTATSEIKNPDGSIVFRLENINVPAQFSQVAADILAQKYFRKAGVPARLKKVEENDVPSWLWRSVADEDALASLPQNERYGSEMDACQVFDRLAGTWTYWGWKGGYFASEDDALTFRDELAYMLATQRVAPNSPQWFNTGLHWAYGIDGPGQGHFYVDWQTGKLTKSKSSYEHPQPHACFIQSVADDLVNEGGIMDLWVREARLFKYGSGTGSNFSHLRGEGEKLSGGGKSSGLMSFLKIGDRAAGAIKSGGTTRRAAKMVVVDIDHPDIEEYIDWKVKEEQKVASLVTGSKIVKQHLTAIMKACVNCEADNDDCFDPAKNPALKREIKAAKKNLVPENYVKRVIQFARQGYTDIQFKTYDTDWDSEAYLTVSGQNSNNSVSLKDEFLRAVENDSDWNLTARKDGKVMKTLKARDLWEKIGYAAWASADPGLHYNTTMNDWHTCPTAGPIRASNPCSEYMFLDDTACNLASINLLTYRNKDGSFDIAAYEHTARLWTIVLEISVMMAQFPSKEIARLSYEYRTLGLGYANIGGLLMTSGIPYDSDEGRAICGALTAIMTGVAYATSAEMAKELGTFPSYEPNAEHMLRVIRNHRLAAHGKTEGYEGLAVNPVALIAGDCPDQDLITHARAAWDKALELGEKHGYRNAQSTVIAPTGTIGLVMDCDTTGIEPDFALVKFKKLAGGGYFKIINRAVPEALRTLGYSESQIAEIEAYAVGHGNINQAPGVNPSSLKSKGFTDDKIEALNAALKSSFDIKFAFNKWTLGEDFCKDVLKLTDEQLNDFSFEMLPALGFAKKDIEAANIHVCGAMTLEGAPFLKEEDYAVFDCANPCGKIGKRYLSVDSHIRMMAAAQPFISGAISKTINMPNDATVEDCKNAYMLSWKLALKANALYRDGSKLSQPLNAALIADDEDEDDAIEALIEAPAAARAVQVTERIVEKVVEKIVRERDKLPNRRQGYTQKAVVGGHKVYLRTGEFGDGRLGEIFIDMHKEGAAFRAMMNNFAIAVSLGLQYGVPLEEYVEAFTFTKFEPAGMVIGNDAIKTATSIIDYVFRELAVSYLGRNDLAHVDTSDFGNTALGKGIKEGKTNLLSTGWTRGYKPTLVTNSNPTNEAKGSAGSAPQASNITTLKSSAPAGNRPATIGLVTDGATAFKREFEEQPAPAQQQESTSATELFSDKAAADAASARAESVNAAKKLEADRRIKSMMQGYTGDSCTECQNFTMVRNGTCLKCDTCGATSGCS</sequence>
<feature type="compositionally biased region" description="Low complexity" evidence="14">
    <location>
        <begin position="1177"/>
        <end position="1190"/>
    </location>
</feature>
<protein>
    <recommendedName>
        <fullName evidence="4 13">Vitamin B12-dependent ribonucleotide reductase</fullName>
        <ecNumber evidence="3 13">1.17.4.1</ecNumber>
    </recommendedName>
</protein>
<dbReference type="InterPro" id="IPR029072">
    <property type="entry name" value="YebC-like"/>
</dbReference>
<dbReference type="Proteomes" id="UP000313390">
    <property type="component" value="Unassembled WGS sequence"/>
</dbReference>
<dbReference type="InterPro" id="IPR000788">
    <property type="entry name" value="RNR_lg_C"/>
</dbReference>
<dbReference type="GO" id="GO:0004748">
    <property type="term" value="F:ribonucleoside-diphosphate reductase activity, thioredoxin disulfide as acceptor"/>
    <property type="evidence" value="ECO:0007669"/>
    <property type="project" value="UniProtKB-EC"/>
</dbReference>
<evidence type="ECO:0000313" key="21">
    <source>
        <dbReference type="Proteomes" id="UP000553980"/>
    </source>
</evidence>
<evidence type="ECO:0000256" key="5">
    <source>
        <dbReference type="ARBA" id="ARBA00022628"/>
    </source>
</evidence>
<evidence type="ECO:0000256" key="8">
    <source>
        <dbReference type="ARBA" id="ARBA00023002"/>
    </source>
</evidence>
<feature type="region of interest" description="Disordered" evidence="14">
    <location>
        <begin position="1175"/>
        <end position="1195"/>
    </location>
</feature>
<feature type="domain" description="TSCPD" evidence="17">
    <location>
        <begin position="971"/>
        <end position="1075"/>
    </location>
</feature>
<dbReference type="PANTHER" id="PTHR43371:SF1">
    <property type="entry name" value="RIBONUCLEOSIDE-DIPHOSPHATE REDUCTASE"/>
    <property type="match status" value="1"/>
</dbReference>
<comment type="catalytic activity">
    <reaction evidence="12 13">
        <text>a 2'-deoxyribonucleoside 5'-diphosphate + [thioredoxin]-disulfide + H2O = a ribonucleoside 5'-diphosphate + [thioredoxin]-dithiol</text>
        <dbReference type="Rhea" id="RHEA:23252"/>
        <dbReference type="Rhea" id="RHEA-COMP:10698"/>
        <dbReference type="Rhea" id="RHEA-COMP:10700"/>
        <dbReference type="ChEBI" id="CHEBI:15377"/>
        <dbReference type="ChEBI" id="CHEBI:29950"/>
        <dbReference type="ChEBI" id="CHEBI:50058"/>
        <dbReference type="ChEBI" id="CHEBI:57930"/>
        <dbReference type="ChEBI" id="CHEBI:73316"/>
        <dbReference type="EC" id="1.17.4.1"/>
    </reaction>
</comment>
<feature type="compositionally biased region" description="Polar residues" evidence="14">
    <location>
        <begin position="1121"/>
        <end position="1149"/>
    </location>
</feature>
<evidence type="ECO:0000256" key="3">
    <source>
        <dbReference type="ARBA" id="ARBA00012274"/>
    </source>
</evidence>
<dbReference type="Pfam" id="PF12637">
    <property type="entry name" value="TSCPD"/>
    <property type="match status" value="1"/>
</dbReference>
<dbReference type="SUPFAM" id="SSF51998">
    <property type="entry name" value="PFL-like glycyl radical enzymes"/>
    <property type="match status" value="1"/>
</dbReference>
<dbReference type="GO" id="GO:0000166">
    <property type="term" value="F:nucleotide binding"/>
    <property type="evidence" value="ECO:0007669"/>
    <property type="project" value="UniProtKB-KW"/>
</dbReference>
<evidence type="ECO:0000256" key="1">
    <source>
        <dbReference type="ARBA" id="ARBA00001922"/>
    </source>
</evidence>
<feature type="domain" description="Ribonucleotide reductase large subunit C-terminal" evidence="15">
    <location>
        <begin position="198"/>
        <end position="749"/>
    </location>
</feature>
<dbReference type="NCBIfam" id="NF005736">
    <property type="entry name" value="PRK07562.1"/>
    <property type="match status" value="1"/>
</dbReference>
<evidence type="ECO:0000256" key="9">
    <source>
        <dbReference type="ARBA" id="ARBA00023157"/>
    </source>
</evidence>
<dbReference type="GO" id="GO:0050897">
    <property type="term" value="F:cobalt ion binding"/>
    <property type="evidence" value="ECO:0007669"/>
    <property type="project" value="InterPro"/>
</dbReference>
<dbReference type="Pfam" id="PF08471">
    <property type="entry name" value="Ribonuc_red_2_N"/>
    <property type="match status" value="1"/>
</dbReference>
<organism evidence="19 20">
    <name type="scientific">Brucella pecoris</name>
    <dbReference type="NCBI Taxonomy" id="867683"/>
    <lineage>
        <taxon>Bacteria</taxon>
        <taxon>Pseudomonadati</taxon>
        <taxon>Pseudomonadota</taxon>
        <taxon>Alphaproteobacteria</taxon>
        <taxon>Hyphomicrobiales</taxon>
        <taxon>Brucellaceae</taxon>
        <taxon>Brucella/Ochrobactrum group</taxon>
        <taxon>Brucella</taxon>
    </lineage>
</organism>
<dbReference type="EMBL" id="VEWK01000007">
    <property type="protein sequence ID" value="TNV11269.1"/>
    <property type="molecule type" value="Genomic_DNA"/>
</dbReference>
<evidence type="ECO:0000256" key="7">
    <source>
        <dbReference type="ARBA" id="ARBA00022741"/>
    </source>
</evidence>
<evidence type="ECO:0000256" key="11">
    <source>
        <dbReference type="ARBA" id="ARBA00025437"/>
    </source>
</evidence>